<proteinExistence type="predicted"/>
<gene>
    <name evidence="1" type="ordered locus">MTR_7g407050</name>
</gene>
<reference evidence="1 3" key="2">
    <citation type="journal article" date="2014" name="BMC Genomics">
        <title>An improved genome release (version Mt4.0) for the model legume Medicago truncatula.</title>
        <authorList>
            <person name="Tang H."/>
            <person name="Krishnakumar V."/>
            <person name="Bidwell S."/>
            <person name="Rosen B."/>
            <person name="Chan A."/>
            <person name="Zhou S."/>
            <person name="Gentzbittel L."/>
            <person name="Childs K.L."/>
            <person name="Yandell M."/>
            <person name="Gundlach H."/>
            <person name="Mayer K.F."/>
            <person name="Schwartz D.C."/>
            <person name="Town C.D."/>
        </authorList>
    </citation>
    <scope>GENOME REANNOTATION</scope>
    <source>
        <strain evidence="1">A17</strain>
        <strain evidence="2 3">cv. Jemalong A17</strain>
    </source>
</reference>
<protein>
    <submittedName>
        <fullName evidence="1 2">Uncharacterized protein</fullName>
    </submittedName>
</protein>
<reference evidence="2" key="3">
    <citation type="submission" date="2015-04" db="UniProtKB">
        <authorList>
            <consortium name="EnsemblPlants"/>
        </authorList>
    </citation>
    <scope>IDENTIFICATION</scope>
    <source>
        <strain evidence="2">cv. Jemalong A17</strain>
    </source>
</reference>
<sequence length="71" mass="8172">MGLAGIMRREIFAFGANCISGIERAIGVHELDCYFEIEKEKDVDKVQKENRVNECIRKLKITLANWLKTNT</sequence>
<accession>A0A072U6M6</accession>
<dbReference type="AlphaFoldDB" id="A0A072U6M6"/>
<evidence type="ECO:0000313" key="2">
    <source>
        <dbReference type="EnsemblPlants" id="KEH21500"/>
    </source>
</evidence>
<dbReference type="EnsemblPlants" id="KEH21500">
    <property type="protein sequence ID" value="KEH21500"/>
    <property type="gene ID" value="MTR_7g407050"/>
</dbReference>
<reference evidence="1 3" key="1">
    <citation type="journal article" date="2011" name="Nature">
        <title>The Medicago genome provides insight into the evolution of rhizobial symbioses.</title>
        <authorList>
            <person name="Young N.D."/>
            <person name="Debelle F."/>
            <person name="Oldroyd G.E."/>
            <person name="Geurts R."/>
            <person name="Cannon S.B."/>
            <person name="Udvardi M.K."/>
            <person name="Benedito V.A."/>
            <person name="Mayer K.F."/>
            <person name="Gouzy J."/>
            <person name="Schoof H."/>
            <person name="Van de Peer Y."/>
            <person name="Proost S."/>
            <person name="Cook D.R."/>
            <person name="Meyers B.C."/>
            <person name="Spannagl M."/>
            <person name="Cheung F."/>
            <person name="De Mita S."/>
            <person name="Krishnakumar V."/>
            <person name="Gundlach H."/>
            <person name="Zhou S."/>
            <person name="Mudge J."/>
            <person name="Bharti A.K."/>
            <person name="Murray J.D."/>
            <person name="Naoumkina M.A."/>
            <person name="Rosen B."/>
            <person name="Silverstein K.A."/>
            <person name="Tang H."/>
            <person name="Rombauts S."/>
            <person name="Zhao P.X."/>
            <person name="Zhou P."/>
            <person name="Barbe V."/>
            <person name="Bardou P."/>
            <person name="Bechner M."/>
            <person name="Bellec A."/>
            <person name="Berger A."/>
            <person name="Berges H."/>
            <person name="Bidwell S."/>
            <person name="Bisseling T."/>
            <person name="Choisne N."/>
            <person name="Couloux A."/>
            <person name="Denny R."/>
            <person name="Deshpande S."/>
            <person name="Dai X."/>
            <person name="Doyle J.J."/>
            <person name="Dudez A.M."/>
            <person name="Farmer A.D."/>
            <person name="Fouteau S."/>
            <person name="Franken C."/>
            <person name="Gibelin C."/>
            <person name="Gish J."/>
            <person name="Goldstein S."/>
            <person name="Gonzalez A.J."/>
            <person name="Green P.J."/>
            <person name="Hallab A."/>
            <person name="Hartog M."/>
            <person name="Hua A."/>
            <person name="Humphray S.J."/>
            <person name="Jeong D.H."/>
            <person name="Jing Y."/>
            <person name="Jocker A."/>
            <person name="Kenton S.M."/>
            <person name="Kim D.J."/>
            <person name="Klee K."/>
            <person name="Lai H."/>
            <person name="Lang C."/>
            <person name="Lin S."/>
            <person name="Macmil S.L."/>
            <person name="Magdelenat G."/>
            <person name="Matthews L."/>
            <person name="McCorrison J."/>
            <person name="Monaghan E.L."/>
            <person name="Mun J.H."/>
            <person name="Najar F.Z."/>
            <person name="Nicholson C."/>
            <person name="Noirot C."/>
            <person name="O'Bleness M."/>
            <person name="Paule C.R."/>
            <person name="Poulain J."/>
            <person name="Prion F."/>
            <person name="Qin B."/>
            <person name="Qu C."/>
            <person name="Retzel E.F."/>
            <person name="Riddle C."/>
            <person name="Sallet E."/>
            <person name="Samain S."/>
            <person name="Samson N."/>
            <person name="Sanders I."/>
            <person name="Saurat O."/>
            <person name="Scarpelli C."/>
            <person name="Schiex T."/>
            <person name="Segurens B."/>
            <person name="Severin A.J."/>
            <person name="Sherrier D.J."/>
            <person name="Shi R."/>
            <person name="Sims S."/>
            <person name="Singer S.R."/>
            <person name="Sinharoy S."/>
            <person name="Sterck L."/>
            <person name="Viollet A."/>
            <person name="Wang B.B."/>
            <person name="Wang K."/>
            <person name="Wang M."/>
            <person name="Wang X."/>
            <person name="Warfsmann J."/>
            <person name="Weissenbach J."/>
            <person name="White D.D."/>
            <person name="White J.D."/>
            <person name="Wiley G.B."/>
            <person name="Wincker P."/>
            <person name="Xing Y."/>
            <person name="Yang L."/>
            <person name="Yao Z."/>
            <person name="Ying F."/>
            <person name="Zhai J."/>
            <person name="Zhou L."/>
            <person name="Zuber A."/>
            <person name="Denarie J."/>
            <person name="Dixon R.A."/>
            <person name="May G.D."/>
            <person name="Schwartz D.C."/>
            <person name="Rogers J."/>
            <person name="Quetier F."/>
            <person name="Town C.D."/>
            <person name="Roe B.A."/>
        </authorList>
    </citation>
    <scope>NUCLEOTIDE SEQUENCE [LARGE SCALE GENOMIC DNA]</scope>
    <source>
        <strain evidence="1">A17</strain>
        <strain evidence="2 3">cv. Jemalong A17</strain>
    </source>
</reference>
<organism evidence="1 3">
    <name type="scientific">Medicago truncatula</name>
    <name type="common">Barrel medic</name>
    <name type="synonym">Medicago tribuloides</name>
    <dbReference type="NCBI Taxonomy" id="3880"/>
    <lineage>
        <taxon>Eukaryota</taxon>
        <taxon>Viridiplantae</taxon>
        <taxon>Streptophyta</taxon>
        <taxon>Embryophyta</taxon>
        <taxon>Tracheophyta</taxon>
        <taxon>Spermatophyta</taxon>
        <taxon>Magnoliopsida</taxon>
        <taxon>eudicotyledons</taxon>
        <taxon>Gunneridae</taxon>
        <taxon>Pentapetalae</taxon>
        <taxon>rosids</taxon>
        <taxon>fabids</taxon>
        <taxon>Fabales</taxon>
        <taxon>Fabaceae</taxon>
        <taxon>Papilionoideae</taxon>
        <taxon>50 kb inversion clade</taxon>
        <taxon>NPAAA clade</taxon>
        <taxon>Hologalegina</taxon>
        <taxon>IRL clade</taxon>
        <taxon>Trifolieae</taxon>
        <taxon>Medicago</taxon>
    </lineage>
</organism>
<evidence type="ECO:0000313" key="3">
    <source>
        <dbReference type="Proteomes" id="UP000002051"/>
    </source>
</evidence>
<keyword evidence="3" id="KW-1185">Reference proteome</keyword>
<dbReference type="EMBL" id="CM001223">
    <property type="protein sequence ID" value="KEH21500.1"/>
    <property type="molecule type" value="Genomic_DNA"/>
</dbReference>
<dbReference type="Proteomes" id="UP000002051">
    <property type="component" value="Unassembled WGS sequence"/>
</dbReference>
<evidence type="ECO:0000313" key="1">
    <source>
        <dbReference type="EMBL" id="KEH21500.1"/>
    </source>
</evidence>
<name>A0A072U6M6_MEDTR</name>
<dbReference type="HOGENOM" id="CLU_2743860_0_0_1"/>